<dbReference type="EMBL" id="BMPG01000001">
    <property type="protein sequence ID" value="GGL52039.1"/>
    <property type="molecule type" value="Genomic_DNA"/>
</dbReference>
<dbReference type="PANTHER" id="PTHR42923:SF3">
    <property type="entry name" value="PROTOPORPHYRINOGEN OXIDASE"/>
    <property type="match status" value="1"/>
</dbReference>
<dbReference type="NCBIfam" id="NF005560">
    <property type="entry name" value="PRK07233.1"/>
    <property type="match status" value="1"/>
</dbReference>
<dbReference type="InterPro" id="IPR002937">
    <property type="entry name" value="Amino_oxidase"/>
</dbReference>
<evidence type="ECO:0000313" key="2">
    <source>
        <dbReference type="EMBL" id="GGL52039.1"/>
    </source>
</evidence>
<organism evidence="2 3">
    <name type="scientific">Halocalculus aciditolerans</name>
    <dbReference type="NCBI Taxonomy" id="1383812"/>
    <lineage>
        <taxon>Archaea</taxon>
        <taxon>Methanobacteriati</taxon>
        <taxon>Methanobacteriota</taxon>
        <taxon>Stenosarchaea group</taxon>
        <taxon>Halobacteria</taxon>
        <taxon>Halobacteriales</taxon>
        <taxon>Halobacteriaceae</taxon>
        <taxon>Halocalculus</taxon>
    </lineage>
</organism>
<reference evidence="2" key="1">
    <citation type="journal article" date="2014" name="Int. J. Syst. Evol. Microbiol.">
        <title>Complete genome sequence of Corynebacterium casei LMG S-19264T (=DSM 44701T), isolated from a smear-ripened cheese.</title>
        <authorList>
            <consortium name="US DOE Joint Genome Institute (JGI-PGF)"/>
            <person name="Walter F."/>
            <person name="Albersmeier A."/>
            <person name="Kalinowski J."/>
            <person name="Ruckert C."/>
        </authorList>
    </citation>
    <scope>NUCLEOTIDE SEQUENCE</scope>
    <source>
        <strain evidence="2">JCM 19596</strain>
    </source>
</reference>
<dbReference type="Pfam" id="PF01593">
    <property type="entry name" value="Amino_oxidase"/>
    <property type="match status" value="1"/>
</dbReference>
<dbReference type="OrthoDB" id="11867at2157"/>
<dbReference type="InterPro" id="IPR050464">
    <property type="entry name" value="Zeta_carotene_desat/Oxidored"/>
</dbReference>
<dbReference type="PRINTS" id="PR00419">
    <property type="entry name" value="ADXRDTASE"/>
</dbReference>
<comment type="caution">
    <text evidence="2">The sequence shown here is derived from an EMBL/GenBank/DDBJ whole genome shotgun (WGS) entry which is preliminary data.</text>
</comment>
<gene>
    <name evidence="2" type="ORF">GCM10009039_07910</name>
</gene>
<dbReference type="AlphaFoldDB" id="A0A830F975"/>
<evidence type="ECO:0000259" key="1">
    <source>
        <dbReference type="Pfam" id="PF01593"/>
    </source>
</evidence>
<evidence type="ECO:0000313" key="3">
    <source>
        <dbReference type="Proteomes" id="UP000607197"/>
    </source>
</evidence>
<dbReference type="Proteomes" id="UP000607197">
    <property type="component" value="Unassembled WGS sequence"/>
</dbReference>
<protein>
    <submittedName>
        <fullName evidence="2">Protoporphyrinogen oxidase</fullName>
    </submittedName>
</protein>
<dbReference type="RefSeq" id="WP_188976059.1">
    <property type="nucleotide sequence ID" value="NZ_BMPG01000001.1"/>
</dbReference>
<accession>A0A830F975</accession>
<name>A0A830F975_9EURY</name>
<dbReference type="Gene3D" id="3.50.50.60">
    <property type="entry name" value="FAD/NAD(P)-binding domain"/>
    <property type="match status" value="1"/>
</dbReference>
<feature type="domain" description="Amine oxidase" evidence="1">
    <location>
        <begin position="9"/>
        <end position="436"/>
    </location>
</feature>
<proteinExistence type="predicted"/>
<reference evidence="2" key="2">
    <citation type="submission" date="2020-09" db="EMBL/GenBank/DDBJ databases">
        <authorList>
            <person name="Sun Q."/>
            <person name="Ohkuma M."/>
        </authorList>
    </citation>
    <scope>NUCLEOTIDE SEQUENCE</scope>
    <source>
        <strain evidence="2">JCM 19596</strain>
    </source>
</reference>
<keyword evidence="3" id="KW-1185">Reference proteome</keyword>
<dbReference type="InterPro" id="IPR036188">
    <property type="entry name" value="FAD/NAD-bd_sf"/>
</dbReference>
<sequence length="437" mass="48681">MIGIVGGGVAGLAAARRLQTAGHDVRVFEASDDLGGLAASYETAGDPIEKYYHHLSGSEETIVDLIEELGLGDKLEWPIGKNAYYIDGQIHPMDKPWEILAFPHWSVYDTFRLGMLVLDVDVSEGIPKFDTFDDLEDFEDVSVREFCLRHTTENVYETFFEPLLDAKFGERKEDVSAAWLLGRIKFRGERDLLKGEPLGYLDGGFYQFTNALVDDVGRDVIETRVRVTDVGIEGGAATTLTVERGEAGDAETFDVDGVVVAAMPNVLEALTGYECDIEFQGTVCTLVSMENSLTDTYWLNVADDAPFGALIEHTNFIDESHYGGEHLLYVPKYIQSPEDPAWQDSDEEVEERWLDGLESLFPDFDRSQVNWMKTARNPRTAPVYERGYLDMVVPYDLADDVGDGVYYAGMASEAQYPERSLNGAIVAGYECADRIIE</sequence>
<dbReference type="SUPFAM" id="SSF51905">
    <property type="entry name" value="FAD/NAD(P)-binding domain"/>
    <property type="match status" value="1"/>
</dbReference>
<dbReference type="PANTHER" id="PTHR42923">
    <property type="entry name" value="PROTOPORPHYRINOGEN OXIDASE"/>
    <property type="match status" value="1"/>
</dbReference>
<dbReference type="GO" id="GO:0016491">
    <property type="term" value="F:oxidoreductase activity"/>
    <property type="evidence" value="ECO:0007669"/>
    <property type="project" value="InterPro"/>
</dbReference>